<dbReference type="EMBL" id="JAMYWD010000012">
    <property type="protein sequence ID" value="KAJ4952197.1"/>
    <property type="molecule type" value="Genomic_DNA"/>
</dbReference>
<evidence type="ECO:0000313" key="2">
    <source>
        <dbReference type="EMBL" id="KAJ4952497.1"/>
    </source>
</evidence>
<sequence>MNQIRLRLRRTLKVRFQALGSLKSWSYIPRKTRRRYAGAGVDACYSQEVRRLETLSIWRQLSFSVCSAASYPTAFQQRKIDLLPLLSYDLAGWPYVTLIKDFIYWSSGSWQVLNAVFIGVPAPGKFLMLWR</sequence>
<name>A0A9Q0GUH3_9MAGN</name>
<dbReference type="Proteomes" id="UP001141806">
    <property type="component" value="Unassembled WGS sequence"/>
</dbReference>
<gene>
    <name evidence="1" type="ORF">NE237_029029</name>
    <name evidence="2" type="ORF">NE237_029329</name>
</gene>
<evidence type="ECO:0000313" key="1">
    <source>
        <dbReference type="EMBL" id="KAJ4952197.1"/>
    </source>
</evidence>
<evidence type="ECO:0000313" key="3">
    <source>
        <dbReference type="Proteomes" id="UP001141806"/>
    </source>
</evidence>
<proteinExistence type="predicted"/>
<comment type="caution">
    <text evidence="1">The sequence shown here is derived from an EMBL/GenBank/DDBJ whole genome shotgun (WGS) entry which is preliminary data.</text>
</comment>
<dbReference type="AlphaFoldDB" id="A0A9Q0GUH3"/>
<protein>
    <submittedName>
        <fullName evidence="1">Uncharacterized protein</fullName>
    </submittedName>
</protein>
<accession>A0A9Q0GUH3</accession>
<reference evidence="1" key="1">
    <citation type="journal article" date="2023" name="Plant J.">
        <title>The genome of the king protea, Protea cynaroides.</title>
        <authorList>
            <person name="Chang J."/>
            <person name="Duong T.A."/>
            <person name="Schoeman C."/>
            <person name="Ma X."/>
            <person name="Roodt D."/>
            <person name="Barker N."/>
            <person name="Li Z."/>
            <person name="Van de Peer Y."/>
            <person name="Mizrachi E."/>
        </authorList>
    </citation>
    <scope>NUCLEOTIDE SEQUENCE</scope>
    <source>
        <tissue evidence="1">Young leaves</tissue>
    </source>
</reference>
<organism evidence="1 3">
    <name type="scientific">Protea cynaroides</name>
    <dbReference type="NCBI Taxonomy" id="273540"/>
    <lineage>
        <taxon>Eukaryota</taxon>
        <taxon>Viridiplantae</taxon>
        <taxon>Streptophyta</taxon>
        <taxon>Embryophyta</taxon>
        <taxon>Tracheophyta</taxon>
        <taxon>Spermatophyta</taxon>
        <taxon>Magnoliopsida</taxon>
        <taxon>Proteales</taxon>
        <taxon>Proteaceae</taxon>
        <taxon>Protea</taxon>
    </lineage>
</organism>
<dbReference type="EMBL" id="JAMYWD010000012">
    <property type="protein sequence ID" value="KAJ4952497.1"/>
    <property type="molecule type" value="Genomic_DNA"/>
</dbReference>
<keyword evidence="3" id="KW-1185">Reference proteome</keyword>